<dbReference type="PANTHER" id="PTHR44688">
    <property type="entry name" value="DNA-BINDING TRANSCRIPTIONAL ACTIVATOR DEVR_DOSR"/>
    <property type="match status" value="1"/>
</dbReference>
<reference evidence="5 6" key="1">
    <citation type="submission" date="2024-09" db="EMBL/GenBank/DDBJ databases">
        <authorList>
            <person name="Sun Q."/>
            <person name="Mori K."/>
        </authorList>
    </citation>
    <scope>NUCLEOTIDE SEQUENCE [LARGE SCALE GENOMIC DNA]</scope>
    <source>
        <strain evidence="5 6">TBRC 1851</strain>
    </source>
</reference>
<name>A0ABV6TYX7_9ACTN</name>
<evidence type="ECO:0000313" key="6">
    <source>
        <dbReference type="Proteomes" id="UP001589870"/>
    </source>
</evidence>
<keyword evidence="3" id="KW-0804">Transcription</keyword>
<dbReference type="PROSITE" id="PS50043">
    <property type="entry name" value="HTH_LUXR_2"/>
    <property type="match status" value="1"/>
</dbReference>
<dbReference type="SMART" id="SM00421">
    <property type="entry name" value="HTH_LUXR"/>
    <property type="match status" value="1"/>
</dbReference>
<comment type="caution">
    <text evidence="5">The sequence shown here is derived from an EMBL/GenBank/DDBJ whole genome shotgun (WGS) entry which is preliminary data.</text>
</comment>
<dbReference type="EMBL" id="JBHMQT010000004">
    <property type="protein sequence ID" value="MFC0861424.1"/>
    <property type="molecule type" value="Genomic_DNA"/>
</dbReference>
<accession>A0ABV6TYX7</accession>
<evidence type="ECO:0000256" key="3">
    <source>
        <dbReference type="ARBA" id="ARBA00023163"/>
    </source>
</evidence>
<dbReference type="PANTHER" id="PTHR44688:SF16">
    <property type="entry name" value="DNA-BINDING TRANSCRIPTIONAL ACTIVATOR DEVR_DOSR"/>
    <property type="match status" value="1"/>
</dbReference>
<gene>
    <name evidence="5" type="ORF">ACFHYQ_03845</name>
</gene>
<dbReference type="RefSeq" id="WP_394299669.1">
    <property type="nucleotide sequence ID" value="NZ_JBHMQT010000004.1"/>
</dbReference>
<dbReference type="Pfam" id="PF00196">
    <property type="entry name" value="GerE"/>
    <property type="match status" value="1"/>
</dbReference>
<dbReference type="SUPFAM" id="SSF46894">
    <property type="entry name" value="C-terminal effector domain of the bipartite response regulators"/>
    <property type="match status" value="1"/>
</dbReference>
<dbReference type="Gene3D" id="1.10.10.10">
    <property type="entry name" value="Winged helix-like DNA-binding domain superfamily/Winged helix DNA-binding domain"/>
    <property type="match status" value="1"/>
</dbReference>
<evidence type="ECO:0000259" key="4">
    <source>
        <dbReference type="PROSITE" id="PS50043"/>
    </source>
</evidence>
<dbReference type="InterPro" id="IPR036388">
    <property type="entry name" value="WH-like_DNA-bd_sf"/>
</dbReference>
<proteinExistence type="predicted"/>
<protein>
    <submittedName>
        <fullName evidence="5">Response regulator transcription factor</fullName>
    </submittedName>
</protein>
<feature type="domain" description="HTH luxR-type" evidence="4">
    <location>
        <begin position="80"/>
        <end position="145"/>
    </location>
</feature>
<dbReference type="Proteomes" id="UP001589870">
    <property type="component" value="Unassembled WGS sequence"/>
</dbReference>
<evidence type="ECO:0000256" key="2">
    <source>
        <dbReference type="ARBA" id="ARBA00023125"/>
    </source>
</evidence>
<keyword evidence="6" id="KW-1185">Reference proteome</keyword>
<organism evidence="5 6">
    <name type="scientific">Sphaerimonospora cavernae</name>
    <dbReference type="NCBI Taxonomy" id="1740611"/>
    <lineage>
        <taxon>Bacteria</taxon>
        <taxon>Bacillati</taxon>
        <taxon>Actinomycetota</taxon>
        <taxon>Actinomycetes</taxon>
        <taxon>Streptosporangiales</taxon>
        <taxon>Streptosporangiaceae</taxon>
        <taxon>Sphaerimonospora</taxon>
    </lineage>
</organism>
<keyword evidence="1" id="KW-0805">Transcription regulation</keyword>
<dbReference type="CDD" id="cd06170">
    <property type="entry name" value="LuxR_C_like"/>
    <property type="match status" value="1"/>
</dbReference>
<dbReference type="InterPro" id="IPR000792">
    <property type="entry name" value="Tscrpt_reg_LuxR_C"/>
</dbReference>
<dbReference type="PRINTS" id="PR00038">
    <property type="entry name" value="HTHLUXR"/>
</dbReference>
<sequence length="145" mass="15555">MEANDGPSVDTPLDVLVTDRPLSQWNITHTPHDVGYVLLLSPDGRLSGESTAGVDGCVSDMLSAQRIVEAIMNAAQTRRPAAARPHLSQRELQVLISIADGLTHAQIARRLGISPHTVDTYVKRIRSKVGGGNKAHLVKVSFAMA</sequence>
<dbReference type="InterPro" id="IPR016032">
    <property type="entry name" value="Sig_transdc_resp-reg_C-effctor"/>
</dbReference>
<evidence type="ECO:0000313" key="5">
    <source>
        <dbReference type="EMBL" id="MFC0861424.1"/>
    </source>
</evidence>
<evidence type="ECO:0000256" key="1">
    <source>
        <dbReference type="ARBA" id="ARBA00023015"/>
    </source>
</evidence>
<keyword evidence="2" id="KW-0238">DNA-binding</keyword>